<dbReference type="GO" id="GO:0016020">
    <property type="term" value="C:membrane"/>
    <property type="evidence" value="ECO:0007669"/>
    <property type="project" value="UniProtKB-SubCell"/>
</dbReference>
<sequence>MTLFENPIFGVLLRIVIASAFIVAVYFITKYLSRFLEKAMSSIDRRVRKEIEEVIKYIIYVVAALIAVAIISPEVSILTTLLLLVGLALIVSFSDSLRNWGAQYSTRSIGFLKIGDWVEVDGYYGRLVEETGSGVVLESPRREKIFVPNTRLASSIVINRTTQIGSIHIVAFSLPGDRNPVEAMEEMREAMSTIIPELASEPEITMEARKSEYYFEIAVEIMNAYKAQMIREEIVKKILEAFPEAKILET</sequence>
<dbReference type="InterPro" id="IPR023408">
    <property type="entry name" value="MscS_beta-dom_sf"/>
</dbReference>
<evidence type="ECO:0000256" key="5">
    <source>
        <dbReference type="SAM" id="Phobius"/>
    </source>
</evidence>
<feature type="transmembrane region" description="Helical" evidence="5">
    <location>
        <begin position="12"/>
        <end position="33"/>
    </location>
</feature>
<evidence type="ECO:0000256" key="1">
    <source>
        <dbReference type="ARBA" id="ARBA00004370"/>
    </source>
</evidence>
<dbReference type="GO" id="GO:0008381">
    <property type="term" value="F:mechanosensitive monoatomic ion channel activity"/>
    <property type="evidence" value="ECO:0007669"/>
    <property type="project" value="InterPro"/>
</dbReference>
<organism evidence="7">
    <name type="scientific">Fervidicoccus fontis</name>
    <dbReference type="NCBI Taxonomy" id="683846"/>
    <lineage>
        <taxon>Archaea</taxon>
        <taxon>Thermoproteota</taxon>
        <taxon>Thermoprotei</taxon>
        <taxon>Fervidicoccales</taxon>
        <taxon>Fervidicoccaceae</taxon>
        <taxon>Fervidicoccus</taxon>
    </lineage>
</organism>
<evidence type="ECO:0000256" key="3">
    <source>
        <dbReference type="ARBA" id="ARBA00022989"/>
    </source>
</evidence>
<feature type="transmembrane region" description="Helical" evidence="5">
    <location>
        <begin position="77"/>
        <end position="97"/>
    </location>
</feature>
<feature type="transmembrane region" description="Helical" evidence="5">
    <location>
        <begin position="54"/>
        <end position="71"/>
    </location>
</feature>
<dbReference type="EMBL" id="DTLS01000172">
    <property type="protein sequence ID" value="HGZ60726.1"/>
    <property type="molecule type" value="Genomic_DNA"/>
</dbReference>
<proteinExistence type="predicted"/>
<keyword evidence="4 5" id="KW-0472">Membrane</keyword>
<dbReference type="SUPFAM" id="SSF50182">
    <property type="entry name" value="Sm-like ribonucleoproteins"/>
    <property type="match status" value="1"/>
</dbReference>
<dbReference type="InterPro" id="IPR010920">
    <property type="entry name" value="LSM_dom_sf"/>
</dbReference>
<dbReference type="PANTHER" id="PTHR30221:SF1">
    <property type="entry name" value="SMALL-CONDUCTANCE MECHANOSENSITIVE CHANNEL"/>
    <property type="match status" value="1"/>
</dbReference>
<dbReference type="Pfam" id="PF00924">
    <property type="entry name" value="MS_channel_2nd"/>
    <property type="match status" value="1"/>
</dbReference>
<feature type="domain" description="Mechanosensitive ion channel MscS" evidence="6">
    <location>
        <begin position="112"/>
        <end position="160"/>
    </location>
</feature>
<evidence type="ECO:0000256" key="4">
    <source>
        <dbReference type="ARBA" id="ARBA00023136"/>
    </source>
</evidence>
<dbReference type="InterPro" id="IPR045275">
    <property type="entry name" value="MscS_archaea/bacteria_type"/>
</dbReference>
<reference evidence="7" key="1">
    <citation type="journal article" date="2020" name="mSystems">
        <title>Genome- and Community-Level Interaction Insights into Carbon Utilization and Element Cycling Functions of Hydrothermarchaeota in Hydrothermal Sediment.</title>
        <authorList>
            <person name="Zhou Z."/>
            <person name="Liu Y."/>
            <person name="Xu W."/>
            <person name="Pan J."/>
            <person name="Luo Z.H."/>
            <person name="Li M."/>
        </authorList>
    </citation>
    <scope>NUCLEOTIDE SEQUENCE [LARGE SCALE GENOMIC DNA]</scope>
    <source>
        <strain evidence="7">SpSt-885</strain>
    </source>
</reference>
<evidence type="ECO:0000313" key="7">
    <source>
        <dbReference type="EMBL" id="HGZ60726.1"/>
    </source>
</evidence>
<dbReference type="AlphaFoldDB" id="A0A7J3SMD0"/>
<keyword evidence="2 5" id="KW-0812">Transmembrane</keyword>
<comment type="subcellular location">
    <subcellularLocation>
        <location evidence="1">Membrane</location>
    </subcellularLocation>
</comment>
<comment type="caution">
    <text evidence="7">The sequence shown here is derived from an EMBL/GenBank/DDBJ whole genome shotgun (WGS) entry which is preliminary data.</text>
</comment>
<dbReference type="InterPro" id="IPR006685">
    <property type="entry name" value="MscS_channel_2nd"/>
</dbReference>
<dbReference type="Gene3D" id="2.30.30.60">
    <property type="match status" value="1"/>
</dbReference>
<keyword evidence="3 5" id="KW-1133">Transmembrane helix</keyword>
<dbReference type="Gene3D" id="1.10.287.1260">
    <property type="match status" value="1"/>
</dbReference>
<protein>
    <submittedName>
        <fullName evidence="7">Mechanosensitive ion channel family protein</fullName>
    </submittedName>
</protein>
<evidence type="ECO:0000259" key="6">
    <source>
        <dbReference type="Pfam" id="PF00924"/>
    </source>
</evidence>
<name>A0A7J3SMD0_9CREN</name>
<accession>A0A7J3SMD0</accession>
<evidence type="ECO:0000256" key="2">
    <source>
        <dbReference type="ARBA" id="ARBA00022692"/>
    </source>
</evidence>
<gene>
    <name evidence="7" type="ORF">ENW83_05980</name>
</gene>
<dbReference type="PANTHER" id="PTHR30221">
    <property type="entry name" value="SMALL-CONDUCTANCE MECHANOSENSITIVE CHANNEL"/>
    <property type="match status" value="1"/>
</dbReference>